<evidence type="ECO:0000313" key="8">
    <source>
        <dbReference type="EMBL" id="EYB91183.1"/>
    </source>
</evidence>
<dbReference type="OrthoDB" id="277191at2759"/>
<dbReference type="InterPro" id="IPR011249">
    <property type="entry name" value="Metalloenz_LuxS/M16"/>
</dbReference>
<comment type="caution">
    <text evidence="8">The sequence shown here is derived from an EMBL/GenBank/DDBJ whole genome shotgun (WGS) entry which is preliminary data.</text>
</comment>
<dbReference type="Proteomes" id="UP000024635">
    <property type="component" value="Unassembled WGS sequence"/>
</dbReference>
<name>A0A016SKF8_9BILA</name>
<dbReference type="PANTHER" id="PTHR11851:SF49">
    <property type="entry name" value="MITOCHONDRIAL-PROCESSING PEPTIDASE SUBUNIT ALPHA"/>
    <property type="match status" value="1"/>
</dbReference>
<dbReference type="PROSITE" id="PS00143">
    <property type="entry name" value="INSULINASE"/>
    <property type="match status" value="1"/>
</dbReference>
<comment type="similarity">
    <text evidence="2 5">Belongs to the peptidase M16 family.</text>
</comment>
<dbReference type="InterPro" id="IPR050361">
    <property type="entry name" value="MPP/UQCRC_Complex"/>
</dbReference>
<protein>
    <recommendedName>
        <fullName evidence="3">Alpha-MPP</fullName>
    </recommendedName>
    <alternativeName>
        <fullName evidence="4">Inactive zinc metalloprotease alpha</fullName>
    </alternativeName>
</protein>
<proteinExistence type="inferred from homology"/>
<evidence type="ECO:0000256" key="4">
    <source>
        <dbReference type="ARBA" id="ARBA00032315"/>
    </source>
</evidence>
<dbReference type="GO" id="GO:0006627">
    <property type="term" value="P:protein processing involved in protein targeting to mitochondrion"/>
    <property type="evidence" value="ECO:0007669"/>
    <property type="project" value="TreeGrafter"/>
</dbReference>
<evidence type="ECO:0000256" key="2">
    <source>
        <dbReference type="ARBA" id="ARBA00007261"/>
    </source>
</evidence>
<dbReference type="Pfam" id="PF05193">
    <property type="entry name" value="Peptidase_M16_C"/>
    <property type="match status" value="1"/>
</dbReference>
<dbReference type="InterPro" id="IPR011765">
    <property type="entry name" value="Pept_M16_N"/>
</dbReference>
<dbReference type="STRING" id="53326.A0A016SKF8"/>
<gene>
    <name evidence="8" type="primary">Acey_s0209.g2100</name>
    <name evidence="8" type="synonym">Acey-mppa-1</name>
    <name evidence="8" type="ORF">Y032_0209g2100</name>
</gene>
<dbReference type="AlphaFoldDB" id="A0A016SKF8"/>
<dbReference type="Gene3D" id="3.30.830.10">
    <property type="entry name" value="Metalloenzyme, LuxS/M16 peptidase-like"/>
    <property type="match status" value="2"/>
</dbReference>
<dbReference type="InterPro" id="IPR007863">
    <property type="entry name" value="Peptidase_M16_C"/>
</dbReference>
<evidence type="ECO:0000313" key="9">
    <source>
        <dbReference type="Proteomes" id="UP000024635"/>
    </source>
</evidence>
<dbReference type="SUPFAM" id="SSF63411">
    <property type="entry name" value="LuxS/MPP-like metallohydrolase"/>
    <property type="match status" value="2"/>
</dbReference>
<dbReference type="PANTHER" id="PTHR11851">
    <property type="entry name" value="METALLOPROTEASE"/>
    <property type="match status" value="1"/>
</dbReference>
<feature type="domain" description="Peptidase M16 C-terminal" evidence="7">
    <location>
        <begin position="220"/>
        <end position="424"/>
    </location>
</feature>
<evidence type="ECO:0000259" key="7">
    <source>
        <dbReference type="Pfam" id="PF05193"/>
    </source>
</evidence>
<evidence type="ECO:0000256" key="5">
    <source>
        <dbReference type="RuleBase" id="RU004447"/>
    </source>
</evidence>
<dbReference type="GO" id="GO:0046872">
    <property type="term" value="F:metal ion binding"/>
    <property type="evidence" value="ECO:0007669"/>
    <property type="project" value="InterPro"/>
</dbReference>
<feature type="domain" description="Peptidase M16 N-terminal" evidence="6">
    <location>
        <begin position="65"/>
        <end position="208"/>
    </location>
</feature>
<reference evidence="9" key="1">
    <citation type="journal article" date="2015" name="Nat. Genet.">
        <title>The genome and transcriptome of the zoonotic hookworm Ancylostoma ceylanicum identify infection-specific gene families.</title>
        <authorList>
            <person name="Schwarz E.M."/>
            <person name="Hu Y."/>
            <person name="Antoshechkin I."/>
            <person name="Miller M.M."/>
            <person name="Sternberg P.W."/>
            <person name="Aroian R.V."/>
        </authorList>
    </citation>
    <scope>NUCLEOTIDE SEQUENCE</scope>
    <source>
        <strain evidence="9">HY135</strain>
    </source>
</reference>
<evidence type="ECO:0000256" key="3">
    <source>
        <dbReference type="ARBA" id="ARBA00030006"/>
    </source>
</evidence>
<dbReference type="InterPro" id="IPR001431">
    <property type="entry name" value="Pept_M16_Zn_BS"/>
</dbReference>
<sequence>MLSRLSRRAFFRSISTTKFHNKDLRSITRVPLCTPLEGEFAVKSKDVAYVPFDTKLTELKSKIRVASEPFYGEYCTIGVAIESGSRYEAGYPLGTSHIVEKLAFGATSRHSSRDEIYAVLQENGGLIDCQSTRDTFIYAASCHISGLDAVMEILANAIWRAKNTPEEMEEAKMIVQYENDDMPRKIESTEPLLTDWLHKAAFRDNTLGFSKYTSEKALSSITQQHVNSYISQYHAPERLVVAGVGVDHNELVAAVERYFTPGTAAWEKNPEILLPKLPQVDRSVAQYTGGEVRVEKDLSTLAVGTPYPNLAHIALGFEGVGYRDPDFVAFCVLHMLLGGGGSFSAGGPGKGMYTRLYTDVMNRCHWIYGATAYNHSYADAGLFCIHASSDPEQINDVLIIILDQFFKLLKGVEKAELQRAKIQLKSQLMMNLEVRPVMFEDLARQVIGHGYRRKPQEYLDKIDKVTAEDIVRIGERMLSGRPSLVGYGDIAKLSSYEALDDAVAHRRLQGLVAKKKAFGCDYDDVILSFLLLYREVHIVNMSYMRCVEIFSRFIGRII</sequence>
<accession>A0A016SKF8</accession>
<evidence type="ECO:0000256" key="1">
    <source>
        <dbReference type="ARBA" id="ARBA00002123"/>
    </source>
</evidence>
<comment type="function">
    <text evidence="1">Substrate recognition and binding subunit of the essential mitochondrial processing protease (MPP), which cleaves the mitochondrial sequence off newly imported precursors proteins.</text>
</comment>
<organism evidence="8 9">
    <name type="scientific">Ancylostoma ceylanicum</name>
    <dbReference type="NCBI Taxonomy" id="53326"/>
    <lineage>
        <taxon>Eukaryota</taxon>
        <taxon>Metazoa</taxon>
        <taxon>Ecdysozoa</taxon>
        <taxon>Nematoda</taxon>
        <taxon>Chromadorea</taxon>
        <taxon>Rhabditida</taxon>
        <taxon>Rhabditina</taxon>
        <taxon>Rhabditomorpha</taxon>
        <taxon>Strongyloidea</taxon>
        <taxon>Ancylostomatidae</taxon>
        <taxon>Ancylostomatinae</taxon>
        <taxon>Ancylostoma</taxon>
    </lineage>
</organism>
<dbReference type="Pfam" id="PF00675">
    <property type="entry name" value="Peptidase_M16"/>
    <property type="match status" value="1"/>
</dbReference>
<keyword evidence="9" id="KW-1185">Reference proteome</keyword>
<dbReference type="GO" id="GO:0005739">
    <property type="term" value="C:mitochondrion"/>
    <property type="evidence" value="ECO:0007669"/>
    <property type="project" value="TreeGrafter"/>
</dbReference>
<dbReference type="GO" id="GO:0004222">
    <property type="term" value="F:metalloendopeptidase activity"/>
    <property type="evidence" value="ECO:0007669"/>
    <property type="project" value="InterPro"/>
</dbReference>
<evidence type="ECO:0000259" key="6">
    <source>
        <dbReference type="Pfam" id="PF00675"/>
    </source>
</evidence>
<dbReference type="EMBL" id="JARK01001545">
    <property type="protein sequence ID" value="EYB91183.1"/>
    <property type="molecule type" value="Genomic_DNA"/>
</dbReference>